<comment type="caution">
    <text evidence="2">The sequence shown here is derived from an EMBL/GenBank/DDBJ whole genome shotgun (WGS) entry which is preliminary data.</text>
</comment>
<organism evidence="2 3">
    <name type="scientific">Oryza meyeriana var. granulata</name>
    <dbReference type="NCBI Taxonomy" id="110450"/>
    <lineage>
        <taxon>Eukaryota</taxon>
        <taxon>Viridiplantae</taxon>
        <taxon>Streptophyta</taxon>
        <taxon>Embryophyta</taxon>
        <taxon>Tracheophyta</taxon>
        <taxon>Spermatophyta</taxon>
        <taxon>Magnoliopsida</taxon>
        <taxon>Liliopsida</taxon>
        <taxon>Poales</taxon>
        <taxon>Poaceae</taxon>
        <taxon>BOP clade</taxon>
        <taxon>Oryzoideae</taxon>
        <taxon>Oryzeae</taxon>
        <taxon>Oryzinae</taxon>
        <taxon>Oryza</taxon>
        <taxon>Oryza meyeriana</taxon>
    </lineage>
</organism>
<gene>
    <name evidence="2" type="ORF">E2562_027894</name>
</gene>
<sequence>MCSHFRQRHRRAVRLGSRRQRDLAPAAFKPDDERKVLLQCDGELRQGAWRLGLEGDGSGEDDEGSSEDWPFVISVSSLP</sequence>
<keyword evidence="3" id="KW-1185">Reference proteome</keyword>
<dbReference type="Proteomes" id="UP000479710">
    <property type="component" value="Unassembled WGS sequence"/>
</dbReference>
<feature type="compositionally biased region" description="Basic residues" evidence="1">
    <location>
        <begin position="1"/>
        <end position="18"/>
    </location>
</feature>
<evidence type="ECO:0000256" key="1">
    <source>
        <dbReference type="SAM" id="MobiDB-lite"/>
    </source>
</evidence>
<feature type="region of interest" description="Disordered" evidence="1">
    <location>
        <begin position="51"/>
        <end position="79"/>
    </location>
</feature>
<accession>A0A6G1CTJ5</accession>
<evidence type="ECO:0000313" key="2">
    <source>
        <dbReference type="EMBL" id="KAF0903486.1"/>
    </source>
</evidence>
<reference evidence="2 3" key="1">
    <citation type="submission" date="2019-11" db="EMBL/GenBank/DDBJ databases">
        <title>Whole genome sequence of Oryza granulata.</title>
        <authorList>
            <person name="Li W."/>
        </authorList>
    </citation>
    <scope>NUCLEOTIDE SEQUENCE [LARGE SCALE GENOMIC DNA]</scope>
    <source>
        <strain evidence="3">cv. Menghai</strain>
        <tissue evidence="2">Leaf</tissue>
    </source>
</reference>
<feature type="compositionally biased region" description="Acidic residues" evidence="1">
    <location>
        <begin position="57"/>
        <end position="66"/>
    </location>
</feature>
<name>A0A6G1CTJ5_9ORYZ</name>
<dbReference type="AlphaFoldDB" id="A0A6G1CTJ5"/>
<dbReference type="EMBL" id="SPHZ02000008">
    <property type="protein sequence ID" value="KAF0903486.1"/>
    <property type="molecule type" value="Genomic_DNA"/>
</dbReference>
<proteinExistence type="predicted"/>
<feature type="region of interest" description="Disordered" evidence="1">
    <location>
        <begin position="1"/>
        <end position="26"/>
    </location>
</feature>
<evidence type="ECO:0000313" key="3">
    <source>
        <dbReference type="Proteomes" id="UP000479710"/>
    </source>
</evidence>
<protein>
    <submittedName>
        <fullName evidence="2">Uncharacterized protein</fullName>
    </submittedName>
</protein>